<dbReference type="AlphaFoldDB" id="A0A7V3RD82"/>
<feature type="domain" description="Radical SAM core" evidence="7">
    <location>
        <begin position="191"/>
        <end position="415"/>
    </location>
</feature>
<organism evidence="8">
    <name type="scientific">Mesoaciditoga lauensis</name>
    <dbReference type="NCBI Taxonomy" id="1495039"/>
    <lineage>
        <taxon>Bacteria</taxon>
        <taxon>Thermotogati</taxon>
        <taxon>Thermotogota</taxon>
        <taxon>Thermotogae</taxon>
        <taxon>Mesoaciditogales</taxon>
        <taxon>Mesoaciditogaceae</taxon>
        <taxon>Mesoaciditoga</taxon>
    </lineage>
</organism>
<sequence length="439" mass="50081">MKILLVNPYIHDVSAYDFWLKPVGLLYIAKALRLSGEDVKLVDLLDRKIPGNDAHDGAYGTGKFNSKILKSLGEYKIQRYLKRYGAPESIFDELKFEPDVILVTSMMTYWYGGVFETIRRLKQRFEAPIILGGNYPTLLPRHAKKSGADMIIEGDGIPKVYEAIEQLTGKQMKKSIGLNWFEEITPDYTLYNNLDAAVVHTTYGCPFRCTYCVAWQKGFRSRSLDSVIEEIESLSKIGVKDIAFYDDAILFDKVRFKSILENLPQTLRYHLPNGIHASYVDEEIASLFMKKNFKTVRIGYETGDPYLQKKTGGKVTNLTFNRAVEILKSAGFTYDEIGVYLMVGLPGQTFESALEDLKNVAKTGVRPFLNEYTLIPGSMDWYEALKNGEISEDVDPLILKGALIHHWWKGSMGVEKIEEIKRKVQRFYLSRSIEELYDG</sequence>
<keyword evidence="3" id="KW-0479">Metal-binding</keyword>
<proteinExistence type="predicted"/>
<dbReference type="GO" id="GO:0005829">
    <property type="term" value="C:cytosol"/>
    <property type="evidence" value="ECO:0007669"/>
    <property type="project" value="TreeGrafter"/>
</dbReference>
<dbReference type="InterPro" id="IPR058240">
    <property type="entry name" value="rSAM_sf"/>
</dbReference>
<comment type="caution">
    <text evidence="8">The sequence shown here is derived from an EMBL/GenBank/DDBJ whole genome shotgun (WGS) entry which is preliminary data.</text>
</comment>
<dbReference type="SMART" id="SM00729">
    <property type="entry name" value="Elp3"/>
    <property type="match status" value="1"/>
</dbReference>
<dbReference type="GO" id="GO:0003824">
    <property type="term" value="F:catalytic activity"/>
    <property type="evidence" value="ECO:0007669"/>
    <property type="project" value="InterPro"/>
</dbReference>
<dbReference type="PROSITE" id="PS51918">
    <property type="entry name" value="RADICAL_SAM"/>
    <property type="match status" value="1"/>
</dbReference>
<feature type="domain" description="B12-binding" evidence="6">
    <location>
        <begin position="7"/>
        <end position="174"/>
    </location>
</feature>
<dbReference type="GO" id="GO:0031419">
    <property type="term" value="F:cobalamin binding"/>
    <property type="evidence" value="ECO:0007669"/>
    <property type="project" value="InterPro"/>
</dbReference>
<dbReference type="EMBL" id="DTPE01000010">
    <property type="protein sequence ID" value="HGE74548.1"/>
    <property type="molecule type" value="Genomic_DNA"/>
</dbReference>
<dbReference type="Pfam" id="PF04055">
    <property type="entry name" value="Radical_SAM"/>
    <property type="match status" value="1"/>
</dbReference>
<accession>A0A7V3RD82</accession>
<gene>
    <name evidence="8" type="ORF">ENX73_00275</name>
</gene>
<dbReference type="SFLD" id="SFLDS00029">
    <property type="entry name" value="Radical_SAM"/>
    <property type="match status" value="1"/>
</dbReference>
<dbReference type="CDD" id="cd01335">
    <property type="entry name" value="Radical_SAM"/>
    <property type="match status" value="1"/>
</dbReference>
<evidence type="ECO:0000256" key="5">
    <source>
        <dbReference type="ARBA" id="ARBA00023014"/>
    </source>
</evidence>
<dbReference type="InterPro" id="IPR023404">
    <property type="entry name" value="rSAM_horseshoe"/>
</dbReference>
<dbReference type="PROSITE" id="PS51332">
    <property type="entry name" value="B12_BINDING"/>
    <property type="match status" value="1"/>
</dbReference>
<dbReference type="Gene3D" id="3.40.50.280">
    <property type="entry name" value="Cobalamin-binding domain"/>
    <property type="match status" value="1"/>
</dbReference>
<dbReference type="SUPFAM" id="SSF52242">
    <property type="entry name" value="Cobalamin (vitamin B12)-binding domain"/>
    <property type="match status" value="1"/>
</dbReference>
<dbReference type="InterPro" id="IPR006158">
    <property type="entry name" value="Cobalamin-bd"/>
</dbReference>
<comment type="cofactor">
    <cofactor evidence="1">
        <name>[4Fe-4S] cluster</name>
        <dbReference type="ChEBI" id="CHEBI:49883"/>
    </cofactor>
</comment>
<evidence type="ECO:0000256" key="3">
    <source>
        <dbReference type="ARBA" id="ARBA00022723"/>
    </source>
</evidence>
<dbReference type="InterPro" id="IPR036724">
    <property type="entry name" value="Cobalamin-bd_sf"/>
</dbReference>
<evidence type="ECO:0000259" key="6">
    <source>
        <dbReference type="PROSITE" id="PS51332"/>
    </source>
</evidence>
<dbReference type="GO" id="GO:0046872">
    <property type="term" value="F:metal ion binding"/>
    <property type="evidence" value="ECO:0007669"/>
    <property type="project" value="UniProtKB-KW"/>
</dbReference>
<dbReference type="SFLD" id="SFLDG01082">
    <property type="entry name" value="B12-binding_domain_containing"/>
    <property type="match status" value="1"/>
</dbReference>
<dbReference type="GO" id="GO:0051539">
    <property type="term" value="F:4 iron, 4 sulfur cluster binding"/>
    <property type="evidence" value="ECO:0007669"/>
    <property type="project" value="UniProtKB-KW"/>
</dbReference>
<dbReference type="Gene3D" id="3.80.30.20">
    <property type="entry name" value="tm_1862 like domain"/>
    <property type="match status" value="1"/>
</dbReference>
<keyword evidence="4" id="KW-0408">Iron</keyword>
<dbReference type="InterPro" id="IPR006638">
    <property type="entry name" value="Elp3/MiaA/NifB-like_rSAM"/>
</dbReference>
<reference evidence="8" key="1">
    <citation type="journal article" date="2020" name="mSystems">
        <title>Genome- and Community-Level Interaction Insights into Carbon Utilization and Element Cycling Functions of Hydrothermarchaeota in Hydrothermal Sediment.</title>
        <authorList>
            <person name="Zhou Z."/>
            <person name="Liu Y."/>
            <person name="Xu W."/>
            <person name="Pan J."/>
            <person name="Luo Z.H."/>
            <person name="Li M."/>
        </authorList>
    </citation>
    <scope>NUCLEOTIDE SEQUENCE [LARGE SCALE GENOMIC DNA]</scope>
    <source>
        <strain evidence="8">SpSt-966</strain>
    </source>
</reference>
<keyword evidence="5" id="KW-0411">Iron-sulfur</keyword>
<evidence type="ECO:0000256" key="4">
    <source>
        <dbReference type="ARBA" id="ARBA00023004"/>
    </source>
</evidence>
<dbReference type="InterPro" id="IPR051198">
    <property type="entry name" value="BchE-like"/>
</dbReference>
<dbReference type="InterPro" id="IPR034466">
    <property type="entry name" value="Methyltransferase_Class_B"/>
</dbReference>
<evidence type="ECO:0000259" key="7">
    <source>
        <dbReference type="PROSITE" id="PS51918"/>
    </source>
</evidence>
<keyword evidence="2" id="KW-0949">S-adenosyl-L-methionine</keyword>
<protein>
    <submittedName>
        <fullName evidence="8">Radical SAM protein</fullName>
    </submittedName>
</protein>
<name>A0A7V3RD82_9BACT</name>
<evidence type="ECO:0000313" key="8">
    <source>
        <dbReference type="EMBL" id="HGE74548.1"/>
    </source>
</evidence>
<dbReference type="InterPro" id="IPR007197">
    <property type="entry name" value="rSAM"/>
</dbReference>
<dbReference type="SUPFAM" id="SSF102114">
    <property type="entry name" value="Radical SAM enzymes"/>
    <property type="match status" value="1"/>
</dbReference>
<evidence type="ECO:0000256" key="2">
    <source>
        <dbReference type="ARBA" id="ARBA00022691"/>
    </source>
</evidence>
<dbReference type="SFLD" id="SFLDG01123">
    <property type="entry name" value="methyltransferase_(Class_B)"/>
    <property type="match status" value="1"/>
</dbReference>
<evidence type="ECO:0000256" key="1">
    <source>
        <dbReference type="ARBA" id="ARBA00001966"/>
    </source>
</evidence>
<dbReference type="PANTHER" id="PTHR43409">
    <property type="entry name" value="ANAEROBIC MAGNESIUM-PROTOPORPHYRIN IX MONOMETHYL ESTER CYCLASE-RELATED"/>
    <property type="match status" value="1"/>
</dbReference>
<dbReference type="PANTHER" id="PTHR43409:SF15">
    <property type="entry name" value="PUTATIVE-RELATED"/>
    <property type="match status" value="1"/>
</dbReference>